<evidence type="ECO:0000313" key="3">
    <source>
        <dbReference type="Proteomes" id="UP001069802"/>
    </source>
</evidence>
<feature type="compositionally biased region" description="Basic and acidic residues" evidence="1">
    <location>
        <begin position="14"/>
        <end position="23"/>
    </location>
</feature>
<comment type="caution">
    <text evidence="2">The sequence shown here is derived from an EMBL/GenBank/DDBJ whole genome shotgun (WGS) entry which is preliminary data.</text>
</comment>
<dbReference type="RefSeq" id="WP_269425257.1">
    <property type="nucleotide sequence ID" value="NZ_JAPWGY010000020.1"/>
</dbReference>
<feature type="region of interest" description="Disordered" evidence="1">
    <location>
        <begin position="1"/>
        <end position="23"/>
    </location>
</feature>
<evidence type="ECO:0000256" key="1">
    <source>
        <dbReference type="SAM" id="MobiDB-lite"/>
    </source>
</evidence>
<keyword evidence="3" id="KW-1185">Reference proteome</keyword>
<sequence>MAIKTRTSKPSNKSVDELADKLADKPYGKVSTSSYDKSSYVRRTITLPPEMSETLEDYTRDNKRAGLEPKTMTGLVELALREYMTRHKIIG</sequence>
<proteinExistence type="predicted"/>
<evidence type="ECO:0008006" key="4">
    <source>
        <dbReference type="Google" id="ProtNLM"/>
    </source>
</evidence>
<reference evidence="2" key="1">
    <citation type="submission" date="2022-12" db="EMBL/GenBank/DDBJ databases">
        <title>Bacterial isolates from different developmental stages of Nematostella vectensis.</title>
        <authorList>
            <person name="Fraune S."/>
        </authorList>
    </citation>
    <scope>NUCLEOTIDE SEQUENCE</scope>
    <source>
        <strain evidence="2">G21630-S1</strain>
    </source>
</reference>
<evidence type="ECO:0000313" key="2">
    <source>
        <dbReference type="EMBL" id="MCZ4283137.1"/>
    </source>
</evidence>
<gene>
    <name evidence="2" type="ORF">O4H49_20300</name>
</gene>
<dbReference type="Proteomes" id="UP001069802">
    <property type="component" value="Unassembled WGS sequence"/>
</dbReference>
<accession>A0ABT4LT79</accession>
<name>A0ABT4LT79_9PROT</name>
<dbReference type="EMBL" id="JAPWGY010000020">
    <property type="protein sequence ID" value="MCZ4283137.1"/>
    <property type="molecule type" value="Genomic_DNA"/>
</dbReference>
<organism evidence="2 3">
    <name type="scientific">Kiloniella laminariae</name>
    <dbReference type="NCBI Taxonomy" id="454162"/>
    <lineage>
        <taxon>Bacteria</taxon>
        <taxon>Pseudomonadati</taxon>
        <taxon>Pseudomonadota</taxon>
        <taxon>Alphaproteobacteria</taxon>
        <taxon>Rhodospirillales</taxon>
        <taxon>Kiloniellaceae</taxon>
        <taxon>Kiloniella</taxon>
    </lineage>
</organism>
<protein>
    <recommendedName>
        <fullName evidence="4">Ribbon-helix-helix protein CopG domain-containing protein</fullName>
    </recommendedName>
</protein>